<evidence type="ECO:0000313" key="10">
    <source>
        <dbReference type="EMBL" id="EXB40234.1"/>
    </source>
</evidence>
<dbReference type="EMBL" id="KE343760">
    <property type="protein sequence ID" value="EXB40234.1"/>
    <property type="molecule type" value="Genomic_DNA"/>
</dbReference>
<evidence type="ECO:0000256" key="5">
    <source>
        <dbReference type="ARBA" id="ARBA00022692"/>
    </source>
</evidence>
<keyword evidence="3" id="KW-0408">Iron</keyword>
<evidence type="ECO:0000256" key="1">
    <source>
        <dbReference type="ARBA" id="ARBA00004128"/>
    </source>
</evidence>
<dbReference type="GO" id="GO:0005381">
    <property type="term" value="F:iron ion transmembrane transporter activity"/>
    <property type="evidence" value="ECO:0007669"/>
    <property type="project" value="UniProtKB-UniRule"/>
</dbReference>
<dbReference type="AlphaFoldDB" id="W9R7Q3"/>
<name>W9R7Q3_9ROSA</name>
<reference evidence="11" key="1">
    <citation type="submission" date="2013-01" db="EMBL/GenBank/DDBJ databases">
        <title>Draft Genome Sequence of a Mulberry Tree, Morus notabilis C.K. Schneid.</title>
        <authorList>
            <person name="He N."/>
            <person name="Zhao S."/>
        </authorList>
    </citation>
    <scope>NUCLEOTIDE SEQUENCE</scope>
</reference>
<comment type="subcellular location">
    <subcellularLocation>
        <location evidence="1 9">Vacuole membrane</location>
        <topology evidence="1 9">Multi-pass membrane protein</topology>
    </subcellularLocation>
</comment>
<keyword evidence="11" id="KW-1185">Reference proteome</keyword>
<dbReference type="eggNOG" id="KOG4473">
    <property type="taxonomic scope" value="Eukaryota"/>
</dbReference>
<dbReference type="GO" id="GO:0005774">
    <property type="term" value="C:vacuolar membrane"/>
    <property type="evidence" value="ECO:0007669"/>
    <property type="project" value="UniProtKB-SubCell"/>
</dbReference>
<evidence type="ECO:0000256" key="6">
    <source>
        <dbReference type="ARBA" id="ARBA00022989"/>
    </source>
</evidence>
<comment type="caution">
    <text evidence="9">Lacks conserved residue(s) required for the propagation of feature annotation.</text>
</comment>
<dbReference type="STRING" id="981085.W9R7Q3"/>
<sequence>MNSALLGKACCLLSKFGFPTCFLVRSPSTAFGLKTSFEVRLGCSVDFVLRFGCSICAHVNDGKLERMTKTFLGFEFGVNGYWLWFVEPKSPSLVNHRVDDFAILFEDKELVVADKNPGVLDTLVLGFANLVTDGISMGFGDFVSSSTERYATAIERAVTEWDVTYHNVPLLSFIILIPFTEDESVKFFGACLLSALALAFLVIVKARIAGQNYAFSVVMTLFNGAMAAAAAYSLGWTLKNVGGL</sequence>
<organism evidence="10 11">
    <name type="scientific">Morus notabilis</name>
    <dbReference type="NCBI Taxonomy" id="981085"/>
    <lineage>
        <taxon>Eukaryota</taxon>
        <taxon>Viridiplantae</taxon>
        <taxon>Streptophyta</taxon>
        <taxon>Embryophyta</taxon>
        <taxon>Tracheophyta</taxon>
        <taxon>Spermatophyta</taxon>
        <taxon>Magnoliopsida</taxon>
        <taxon>eudicotyledons</taxon>
        <taxon>Gunneridae</taxon>
        <taxon>Pentapetalae</taxon>
        <taxon>rosids</taxon>
        <taxon>fabids</taxon>
        <taxon>Rosales</taxon>
        <taxon>Moraceae</taxon>
        <taxon>Moreae</taxon>
        <taxon>Morus</taxon>
    </lineage>
</organism>
<gene>
    <name evidence="10" type="ORF">L484_003947</name>
</gene>
<feature type="transmembrane region" description="Helical" evidence="9">
    <location>
        <begin position="213"/>
        <end position="234"/>
    </location>
</feature>
<evidence type="ECO:0000313" key="11">
    <source>
        <dbReference type="Proteomes" id="UP000030645"/>
    </source>
</evidence>
<feature type="transmembrane region" description="Helical" evidence="9">
    <location>
        <begin position="187"/>
        <end position="206"/>
    </location>
</feature>
<keyword evidence="3" id="KW-0410">Iron transport</keyword>
<dbReference type="Proteomes" id="UP000030645">
    <property type="component" value="Unassembled WGS sequence"/>
</dbReference>
<dbReference type="PANTHER" id="PTHR31851">
    <property type="entry name" value="FE(2+)/MN(2+) TRANSPORTER PCL1"/>
    <property type="match status" value="1"/>
</dbReference>
<dbReference type="Pfam" id="PF01988">
    <property type="entry name" value="VIT1"/>
    <property type="match status" value="2"/>
</dbReference>
<dbReference type="GO" id="GO:0005384">
    <property type="term" value="F:manganese ion transmembrane transporter activity"/>
    <property type="evidence" value="ECO:0007669"/>
    <property type="project" value="InterPro"/>
</dbReference>
<keyword evidence="6 9" id="KW-1133">Transmembrane helix</keyword>
<comment type="similarity">
    <text evidence="2 9">Belongs to the CCC1 family.</text>
</comment>
<evidence type="ECO:0000256" key="3">
    <source>
        <dbReference type="ARBA" id="ARBA00022496"/>
    </source>
</evidence>
<proteinExistence type="inferred from homology"/>
<dbReference type="InterPro" id="IPR008217">
    <property type="entry name" value="Ccc1_fam"/>
</dbReference>
<keyword evidence="9" id="KW-0813">Transport</keyword>
<protein>
    <recommendedName>
        <fullName evidence="9">Vacuolar iron transporter</fullName>
    </recommendedName>
</protein>
<accession>W9R7Q3</accession>
<keyword evidence="4 9" id="KW-0926">Vacuole</keyword>
<evidence type="ECO:0000256" key="8">
    <source>
        <dbReference type="ARBA" id="ARBA00044464"/>
    </source>
</evidence>
<keyword evidence="7 9" id="KW-0472">Membrane</keyword>
<dbReference type="GO" id="GO:0140315">
    <property type="term" value="F:iron ion sequestering activity"/>
    <property type="evidence" value="ECO:0007669"/>
    <property type="project" value="UniProtKB-UniRule"/>
</dbReference>
<keyword evidence="5 9" id="KW-0812">Transmembrane</keyword>
<comment type="catalytic activity">
    <reaction evidence="8">
        <text>Fe(2+)(in) = Fe(2+)(out)</text>
        <dbReference type="Rhea" id="RHEA:28486"/>
        <dbReference type="ChEBI" id="CHEBI:29033"/>
    </reaction>
    <physiologicalReaction direction="left-to-right" evidence="8">
        <dbReference type="Rhea" id="RHEA:28487"/>
    </physiologicalReaction>
</comment>
<dbReference type="GO" id="GO:0030026">
    <property type="term" value="P:intracellular manganese ion homeostasis"/>
    <property type="evidence" value="ECO:0007669"/>
    <property type="project" value="InterPro"/>
</dbReference>
<evidence type="ECO:0000256" key="7">
    <source>
        <dbReference type="ARBA" id="ARBA00023136"/>
    </source>
</evidence>
<evidence type="ECO:0000256" key="2">
    <source>
        <dbReference type="ARBA" id="ARBA00007049"/>
    </source>
</evidence>
<evidence type="ECO:0000256" key="9">
    <source>
        <dbReference type="RuleBase" id="RU369115"/>
    </source>
</evidence>
<evidence type="ECO:0000256" key="4">
    <source>
        <dbReference type="ARBA" id="ARBA00022554"/>
    </source>
</evidence>
<comment type="function">
    <text evidence="9">Vacuolar Fe(2+) uptake transporter.</text>
</comment>
<keyword evidence="9" id="KW-0406">Ion transport</keyword>